<feature type="transmembrane region" description="Helical" evidence="2">
    <location>
        <begin position="12"/>
        <end position="35"/>
    </location>
</feature>
<dbReference type="EMBL" id="VDMD01000006">
    <property type="protein sequence ID" value="TRM64794.1"/>
    <property type="molecule type" value="Genomic_DNA"/>
</dbReference>
<evidence type="ECO:0000313" key="4">
    <source>
        <dbReference type="EMBL" id="TRM64794.1"/>
    </source>
</evidence>
<organism evidence="4 5">
    <name type="scientific">Schizophyllum amplum</name>
    <dbReference type="NCBI Taxonomy" id="97359"/>
    <lineage>
        <taxon>Eukaryota</taxon>
        <taxon>Fungi</taxon>
        <taxon>Dikarya</taxon>
        <taxon>Basidiomycota</taxon>
        <taxon>Agaricomycotina</taxon>
        <taxon>Agaricomycetes</taxon>
        <taxon>Agaricomycetidae</taxon>
        <taxon>Agaricales</taxon>
        <taxon>Schizophyllaceae</taxon>
        <taxon>Schizophyllum</taxon>
    </lineage>
</organism>
<feature type="transmembrane region" description="Helical" evidence="2">
    <location>
        <begin position="229"/>
        <end position="249"/>
    </location>
</feature>
<evidence type="ECO:0000256" key="2">
    <source>
        <dbReference type="SAM" id="Phobius"/>
    </source>
</evidence>
<keyword evidence="5" id="KW-1185">Reference proteome</keyword>
<feature type="transmembrane region" description="Helical" evidence="2">
    <location>
        <begin position="47"/>
        <end position="68"/>
    </location>
</feature>
<dbReference type="Pfam" id="PF20152">
    <property type="entry name" value="DUF6534"/>
    <property type="match status" value="1"/>
</dbReference>
<name>A0A550CJ72_9AGAR</name>
<accession>A0A550CJ72</accession>
<proteinExistence type="predicted"/>
<evidence type="ECO:0000256" key="1">
    <source>
        <dbReference type="SAM" id="MobiDB-lite"/>
    </source>
</evidence>
<dbReference type="Proteomes" id="UP000320762">
    <property type="component" value="Unassembled WGS sequence"/>
</dbReference>
<sequence>MAANPVELPFGMLLIGLIVSSALYGLVFLQCYMYFRAYPEDATWIKAMVAVLLAMDTAASALAGHGVYSYLVINYGNPEVLASIDTSLEIESLLTVLVTFITQVFYGNSINKLAGQRRYVAWIIYFMAFASLAFGVAAVANNFVSVHFSGLNLTSAKIVSGFALGGNALCDLAITLALCLLFTSSKTGFKPTDSILDRLLVFTINRGAIAFLVQVFNCGFYLWNPANLVWVPFHLCLSKVYTISLVATLNQRDKYRKSTFTEATSNASFRTSSQGNSTFISERQSRQNGIPLQLRVFTETTTETTKERLESDSWKTDQVA</sequence>
<feature type="region of interest" description="Disordered" evidence="1">
    <location>
        <begin position="301"/>
        <end position="320"/>
    </location>
</feature>
<reference evidence="4 5" key="1">
    <citation type="journal article" date="2019" name="New Phytol.">
        <title>Comparative genomics reveals unique wood-decay strategies and fruiting body development in the Schizophyllaceae.</title>
        <authorList>
            <person name="Almasi E."/>
            <person name="Sahu N."/>
            <person name="Krizsan K."/>
            <person name="Balint B."/>
            <person name="Kovacs G.M."/>
            <person name="Kiss B."/>
            <person name="Cseklye J."/>
            <person name="Drula E."/>
            <person name="Henrissat B."/>
            <person name="Nagy I."/>
            <person name="Chovatia M."/>
            <person name="Adam C."/>
            <person name="LaButti K."/>
            <person name="Lipzen A."/>
            <person name="Riley R."/>
            <person name="Grigoriev I.V."/>
            <person name="Nagy L.G."/>
        </authorList>
    </citation>
    <scope>NUCLEOTIDE SEQUENCE [LARGE SCALE GENOMIC DNA]</scope>
    <source>
        <strain evidence="4 5">NL-1724</strain>
    </source>
</reference>
<keyword evidence="2" id="KW-1133">Transmembrane helix</keyword>
<feature type="transmembrane region" description="Helical" evidence="2">
    <location>
        <begin position="204"/>
        <end position="223"/>
    </location>
</feature>
<dbReference type="AlphaFoldDB" id="A0A550CJ72"/>
<feature type="transmembrane region" description="Helical" evidence="2">
    <location>
        <begin position="119"/>
        <end position="140"/>
    </location>
</feature>
<feature type="transmembrane region" description="Helical" evidence="2">
    <location>
        <begin position="160"/>
        <end position="183"/>
    </location>
</feature>
<dbReference type="PANTHER" id="PTHR40465">
    <property type="entry name" value="CHROMOSOME 1, WHOLE GENOME SHOTGUN SEQUENCE"/>
    <property type="match status" value="1"/>
</dbReference>
<dbReference type="InterPro" id="IPR045339">
    <property type="entry name" value="DUF6534"/>
</dbReference>
<dbReference type="OrthoDB" id="3270417at2759"/>
<feature type="region of interest" description="Disordered" evidence="1">
    <location>
        <begin position="266"/>
        <end position="285"/>
    </location>
</feature>
<keyword evidence="2" id="KW-0812">Transmembrane</keyword>
<comment type="caution">
    <text evidence="4">The sequence shown here is derived from an EMBL/GenBank/DDBJ whole genome shotgun (WGS) entry which is preliminary data.</text>
</comment>
<feature type="compositionally biased region" description="Basic and acidic residues" evidence="1">
    <location>
        <begin position="304"/>
        <end position="320"/>
    </location>
</feature>
<dbReference type="PANTHER" id="PTHR40465:SF1">
    <property type="entry name" value="DUF6534 DOMAIN-CONTAINING PROTEIN"/>
    <property type="match status" value="1"/>
</dbReference>
<feature type="domain" description="DUF6534" evidence="3">
    <location>
        <begin position="168"/>
        <end position="253"/>
    </location>
</feature>
<keyword evidence="2" id="KW-0472">Membrane</keyword>
<gene>
    <name evidence="4" type="ORF">BD626DRAFT_489890</name>
</gene>
<protein>
    <recommendedName>
        <fullName evidence="3">DUF6534 domain-containing protein</fullName>
    </recommendedName>
</protein>
<evidence type="ECO:0000313" key="5">
    <source>
        <dbReference type="Proteomes" id="UP000320762"/>
    </source>
</evidence>
<evidence type="ECO:0000259" key="3">
    <source>
        <dbReference type="Pfam" id="PF20152"/>
    </source>
</evidence>
<feature type="transmembrane region" description="Helical" evidence="2">
    <location>
        <begin position="88"/>
        <end position="107"/>
    </location>
</feature>